<dbReference type="Gene3D" id="1.10.630.10">
    <property type="entry name" value="Cytochrome P450"/>
    <property type="match status" value="1"/>
</dbReference>
<comment type="similarity">
    <text evidence="1">Belongs to the cytochrome P450 family.</text>
</comment>
<dbReference type="InterPro" id="IPR036396">
    <property type="entry name" value="Cyt_P450_sf"/>
</dbReference>
<dbReference type="GO" id="GO:0004497">
    <property type="term" value="F:monooxygenase activity"/>
    <property type="evidence" value="ECO:0007669"/>
    <property type="project" value="InterPro"/>
</dbReference>
<proteinExistence type="inferred from homology"/>
<dbReference type="PANTHER" id="PTHR46696:SF6">
    <property type="entry name" value="P450, PUTATIVE (EUROFUNG)-RELATED"/>
    <property type="match status" value="1"/>
</dbReference>
<evidence type="ECO:0000256" key="1">
    <source>
        <dbReference type="ARBA" id="ARBA00010617"/>
    </source>
</evidence>
<protein>
    <recommendedName>
        <fullName evidence="3">Cytochrome P450</fullName>
    </recommendedName>
</protein>
<dbReference type="GO" id="GO:0020037">
    <property type="term" value="F:heme binding"/>
    <property type="evidence" value="ECO:0007669"/>
    <property type="project" value="InterPro"/>
</dbReference>
<dbReference type="GO" id="GO:0016705">
    <property type="term" value="F:oxidoreductase activity, acting on paired donors, with incorporation or reduction of molecular oxygen"/>
    <property type="evidence" value="ECO:0007669"/>
    <property type="project" value="InterPro"/>
</dbReference>
<dbReference type="SUPFAM" id="SSF48264">
    <property type="entry name" value="Cytochrome P450"/>
    <property type="match status" value="1"/>
</dbReference>
<sequence>MCEVQPVWLDEASGCWHMFRYKDVYQVLTDYTHFSSERASTSATTQPSILSMDPPQHQRYRKLIAPLFTPRALAPWRVASKR</sequence>
<reference evidence="2" key="1">
    <citation type="submission" date="2018-12" db="EMBL/GenBank/DDBJ databases">
        <title>Novel natural products biosynthetic potential of the class Ktedonobacteria.</title>
        <authorList>
            <person name="Zheng Y."/>
            <person name="Saitou A."/>
            <person name="Wang C.M."/>
            <person name="Toyoda A."/>
            <person name="Minakuchi Y."/>
            <person name="Sekiguchi Y."/>
            <person name="Ueda K."/>
            <person name="Takano H."/>
            <person name="Sakai Y."/>
            <person name="Yokota A."/>
            <person name="Yabe S."/>
        </authorList>
    </citation>
    <scope>NUCLEOTIDE SEQUENCE</scope>
    <source>
        <strain evidence="2">COM3</strain>
    </source>
</reference>
<evidence type="ECO:0000313" key="2">
    <source>
        <dbReference type="EMBL" id="BBH87398.1"/>
    </source>
</evidence>
<dbReference type="AlphaFoldDB" id="A0A455SJ58"/>
<dbReference type="PANTHER" id="PTHR46696">
    <property type="entry name" value="P450, PUTATIVE (EUROFUNG)-RELATED"/>
    <property type="match status" value="1"/>
</dbReference>
<dbReference type="GO" id="GO:0005506">
    <property type="term" value="F:iron ion binding"/>
    <property type="evidence" value="ECO:0007669"/>
    <property type="project" value="InterPro"/>
</dbReference>
<dbReference type="EMBL" id="AP019376">
    <property type="protein sequence ID" value="BBH87398.1"/>
    <property type="molecule type" value="Genomic_DNA"/>
</dbReference>
<name>A0A455SJ58_9CHLR</name>
<accession>A0A455SJ58</accession>
<organism evidence="2">
    <name type="scientific">Thermosporothrix sp. COM3</name>
    <dbReference type="NCBI Taxonomy" id="2490863"/>
    <lineage>
        <taxon>Bacteria</taxon>
        <taxon>Bacillati</taxon>
        <taxon>Chloroflexota</taxon>
        <taxon>Ktedonobacteria</taxon>
        <taxon>Ktedonobacterales</taxon>
        <taxon>Thermosporotrichaceae</taxon>
        <taxon>Thermosporothrix</taxon>
    </lineage>
</organism>
<gene>
    <name evidence="2" type="ORF">KTC_21490</name>
</gene>
<evidence type="ECO:0008006" key="3">
    <source>
        <dbReference type="Google" id="ProtNLM"/>
    </source>
</evidence>